<reference evidence="1" key="1">
    <citation type="submission" date="2019-02" db="EMBL/GenBank/DDBJ databases">
        <authorList>
            <consortium name="Genoscope - CEA"/>
            <person name="William W."/>
        </authorList>
    </citation>
    <scope>NUCLEOTIDE SEQUENCE [LARGE SCALE GENOMIC DNA]</scope>
    <source>
        <strain evidence="1">YSy11</strain>
    </source>
</reference>
<dbReference type="AlphaFoldDB" id="A0A1I7A7T0"/>
<dbReference type="NCBIfam" id="TIGR02444">
    <property type="entry name" value="TIGR02444 family protein"/>
    <property type="match status" value="1"/>
</dbReference>
<dbReference type="Pfam" id="PF09523">
    <property type="entry name" value="DUF2390"/>
    <property type="match status" value="1"/>
</dbReference>
<sequence length="157" mass="17440">MSSDLWHFAEQLYSQPGVETACLELQEHGADVCLLLCGAWLGVNGVECSAERAAQLRAMSQPWQEQVVRCLRGVRQDWRARAFDDPQLKALREQVKQLELQAERIQLERLAGLATQWPRSDQPSVGLWLTSLSAPLADSGRAAQNLLCDSATALARL</sequence>
<name>A0A1I7A7T0_9PSED</name>
<dbReference type="RefSeq" id="WP_090510028.1">
    <property type="nucleotide sequence ID" value="NZ_FPBC01000003.1"/>
</dbReference>
<dbReference type="EMBL" id="LR215729">
    <property type="protein sequence ID" value="VEV96354.1"/>
    <property type="molecule type" value="Genomic_DNA"/>
</dbReference>
<protein>
    <submittedName>
        <fullName evidence="1">Uncharacterized protein</fullName>
    </submittedName>
</protein>
<organism evidence="1">
    <name type="scientific">Pseudomonas marincola</name>
    <dbReference type="NCBI Taxonomy" id="437900"/>
    <lineage>
        <taxon>Bacteria</taxon>
        <taxon>Pseudomonadati</taxon>
        <taxon>Pseudomonadota</taxon>
        <taxon>Gammaproteobacteria</taxon>
        <taxon>Pseudomonadales</taxon>
        <taxon>Pseudomonadaceae</taxon>
        <taxon>Pseudomonas</taxon>
    </lineage>
</organism>
<dbReference type="InterPro" id="IPR012659">
    <property type="entry name" value="CHP02444"/>
</dbReference>
<proteinExistence type="predicted"/>
<evidence type="ECO:0000313" key="1">
    <source>
        <dbReference type="EMBL" id="VEV96354.1"/>
    </source>
</evidence>
<gene>
    <name evidence="1" type="ORF">PMYSY11_1307</name>
</gene>
<accession>A0A1I7A7T0</accession>
<dbReference type="STRING" id="437900.GCA_001940335_00071"/>